<keyword evidence="1" id="KW-1133">Transmembrane helix</keyword>
<feature type="domain" description="DUF218" evidence="2">
    <location>
        <begin position="98"/>
        <end position="239"/>
    </location>
</feature>
<dbReference type="PANTHER" id="PTHR30336">
    <property type="entry name" value="INNER MEMBRANE PROTEIN, PROBABLE PERMEASE"/>
    <property type="match status" value="1"/>
</dbReference>
<organism evidence="3 4">
    <name type="scientific">Ruminococcus hominis</name>
    <dbReference type="NCBI Taxonomy" id="2763065"/>
    <lineage>
        <taxon>Bacteria</taxon>
        <taxon>Bacillati</taxon>
        <taxon>Bacillota</taxon>
        <taxon>Clostridia</taxon>
        <taxon>Eubacteriales</taxon>
        <taxon>Oscillospiraceae</taxon>
        <taxon>Ruminococcus</taxon>
    </lineage>
</organism>
<accession>A0ABR7GAB6</accession>
<dbReference type="Proteomes" id="UP000631576">
    <property type="component" value="Unassembled WGS sequence"/>
</dbReference>
<dbReference type="CDD" id="cd06259">
    <property type="entry name" value="YdcF-like"/>
    <property type="match status" value="1"/>
</dbReference>
<dbReference type="Gene3D" id="3.40.50.620">
    <property type="entry name" value="HUPs"/>
    <property type="match status" value="1"/>
</dbReference>
<name>A0ABR7GAB6_9FIRM</name>
<dbReference type="RefSeq" id="WP_186865342.1">
    <property type="nucleotide sequence ID" value="NZ_JACOPE010000001.1"/>
</dbReference>
<evidence type="ECO:0000259" key="2">
    <source>
        <dbReference type="Pfam" id="PF02698"/>
    </source>
</evidence>
<dbReference type="InterPro" id="IPR051599">
    <property type="entry name" value="Cell_Envelope_Assoc"/>
</dbReference>
<feature type="transmembrane region" description="Helical" evidence="1">
    <location>
        <begin position="33"/>
        <end position="55"/>
    </location>
</feature>
<dbReference type="InterPro" id="IPR003848">
    <property type="entry name" value="DUF218"/>
</dbReference>
<feature type="transmembrane region" description="Helical" evidence="1">
    <location>
        <begin position="67"/>
        <end position="90"/>
    </location>
</feature>
<reference evidence="3 4" key="1">
    <citation type="submission" date="2020-08" db="EMBL/GenBank/DDBJ databases">
        <title>Genome public.</title>
        <authorList>
            <person name="Liu C."/>
            <person name="Sun Q."/>
        </authorList>
    </citation>
    <scope>NUCLEOTIDE SEQUENCE [LARGE SCALE GENOMIC DNA]</scope>
    <source>
        <strain evidence="3 4">NSJ-13</strain>
    </source>
</reference>
<dbReference type="InterPro" id="IPR014729">
    <property type="entry name" value="Rossmann-like_a/b/a_fold"/>
</dbReference>
<proteinExistence type="predicted"/>
<evidence type="ECO:0000313" key="4">
    <source>
        <dbReference type="Proteomes" id="UP000631576"/>
    </source>
</evidence>
<dbReference type="PANTHER" id="PTHR30336:SF4">
    <property type="entry name" value="ENVELOPE BIOGENESIS FACTOR ELYC"/>
    <property type="match status" value="1"/>
</dbReference>
<dbReference type="Pfam" id="PF02698">
    <property type="entry name" value="DUF218"/>
    <property type="match status" value="1"/>
</dbReference>
<keyword evidence="1" id="KW-0472">Membrane</keyword>
<sequence>MIKSIIAGILGVFGILCFLYGIMIQATRSGTKFFLVWFGMALVFLMMGIGIYCGIWDKIPMVARGGILLIFALGMTSFIIVEGCIISSLATEEKENLDYIIVLGAQVKESGPSIVLKYRLDKALEYMNENPKTICIVSGGQGYNEPYSEAEGMAKYLIEQGMSSDRIIKEDKSKTTEQNIANSMKYIKKKATIGLVTNNFHVYRALQIAKNQKIENIYGIAADSSAFYMPNNMFREYLAEMKYQVRKVLHLNHRGEN</sequence>
<comment type="caution">
    <text evidence="3">The sequence shown here is derived from an EMBL/GenBank/DDBJ whole genome shotgun (WGS) entry which is preliminary data.</text>
</comment>
<evidence type="ECO:0000313" key="3">
    <source>
        <dbReference type="EMBL" id="MBC5684367.1"/>
    </source>
</evidence>
<keyword evidence="4" id="KW-1185">Reference proteome</keyword>
<keyword evidence="1" id="KW-0812">Transmembrane</keyword>
<gene>
    <name evidence="3" type="ORF">H8S40_12600</name>
</gene>
<dbReference type="EMBL" id="JACOPE010000001">
    <property type="protein sequence ID" value="MBC5684367.1"/>
    <property type="molecule type" value="Genomic_DNA"/>
</dbReference>
<evidence type="ECO:0000256" key="1">
    <source>
        <dbReference type="SAM" id="Phobius"/>
    </source>
</evidence>
<protein>
    <submittedName>
        <fullName evidence="3">YdcF family protein</fullName>
    </submittedName>
</protein>
<feature type="transmembrane region" description="Helical" evidence="1">
    <location>
        <begin position="7"/>
        <end position="27"/>
    </location>
</feature>